<protein>
    <submittedName>
        <fullName evidence="4">Flavin reductase (DIM6/NTAB) family NADH-FMN oxidoreductase RutF</fullName>
    </submittedName>
</protein>
<dbReference type="InterPro" id="IPR050268">
    <property type="entry name" value="NADH-dep_flavin_reductase"/>
</dbReference>
<keyword evidence="2" id="KW-0560">Oxidoreductase</keyword>
<reference evidence="4 5" key="1">
    <citation type="submission" date="2019-07" db="EMBL/GenBank/DDBJ databases">
        <title>Genome sequencing of lignin-degrading bacterial isolates.</title>
        <authorList>
            <person name="Gladden J."/>
        </authorList>
    </citation>
    <scope>NUCLEOTIDE SEQUENCE [LARGE SCALE GENOMIC DNA]</scope>
    <source>
        <strain evidence="4 5">J45</strain>
    </source>
</reference>
<accession>A0A562DYX4</accession>
<dbReference type="Proteomes" id="UP000317573">
    <property type="component" value="Unassembled WGS sequence"/>
</dbReference>
<dbReference type="InterPro" id="IPR012349">
    <property type="entry name" value="Split_barrel_FMN-bd"/>
</dbReference>
<comment type="caution">
    <text evidence="4">The sequence shown here is derived from an EMBL/GenBank/DDBJ whole genome shotgun (WGS) entry which is preliminary data.</text>
</comment>
<dbReference type="PANTHER" id="PTHR30466">
    <property type="entry name" value="FLAVIN REDUCTASE"/>
    <property type="match status" value="1"/>
</dbReference>
<dbReference type="Pfam" id="PF01613">
    <property type="entry name" value="Flavin_Reduct"/>
    <property type="match status" value="1"/>
</dbReference>
<dbReference type="InterPro" id="IPR002563">
    <property type="entry name" value="Flavin_Rdtase-like_dom"/>
</dbReference>
<evidence type="ECO:0000256" key="1">
    <source>
        <dbReference type="ARBA" id="ARBA00008898"/>
    </source>
</evidence>
<dbReference type="Gene3D" id="2.30.110.10">
    <property type="entry name" value="Electron Transport, Fmn-binding Protein, Chain A"/>
    <property type="match status" value="1"/>
</dbReference>
<dbReference type="EMBL" id="VLJT01000034">
    <property type="protein sequence ID" value="TWH14919.1"/>
    <property type="molecule type" value="Genomic_DNA"/>
</dbReference>
<dbReference type="SUPFAM" id="SSF50475">
    <property type="entry name" value="FMN-binding split barrel"/>
    <property type="match status" value="1"/>
</dbReference>
<feature type="domain" description="Flavin reductase like" evidence="3">
    <location>
        <begin position="22"/>
        <end position="164"/>
    </location>
</feature>
<dbReference type="GO" id="GO:0010181">
    <property type="term" value="F:FMN binding"/>
    <property type="evidence" value="ECO:0007669"/>
    <property type="project" value="InterPro"/>
</dbReference>
<evidence type="ECO:0000313" key="4">
    <source>
        <dbReference type="EMBL" id="TWH14919.1"/>
    </source>
</evidence>
<dbReference type="PANTHER" id="PTHR30466:SF11">
    <property type="entry name" value="FLAVIN-DEPENDENT MONOOXYGENASE, REDUCTASE SUBUNIT HSAB"/>
    <property type="match status" value="1"/>
</dbReference>
<name>A0A562DYX4_RHORH</name>
<gene>
    <name evidence="4" type="ORF">L618_003500000030</name>
</gene>
<sequence>MSISNSTTYAEAELRADFKEAMAHMCAPVTVVTTMDDDRPHGTTVSAVMSLSVEPLLIAVAMATTSDSLSAITRAGMFGVNVLAAQQHSVAAGFSTKGGDKFAGVLWHQHDSLPRLDGSAIWLSCRVDQILPGGDHAILVGAVTGVDIEPTAAPLTYHGRRFGTHTPH</sequence>
<evidence type="ECO:0000259" key="3">
    <source>
        <dbReference type="SMART" id="SM00903"/>
    </source>
</evidence>
<evidence type="ECO:0000256" key="2">
    <source>
        <dbReference type="ARBA" id="ARBA00023002"/>
    </source>
</evidence>
<proteinExistence type="inferred from homology"/>
<dbReference type="SMART" id="SM00903">
    <property type="entry name" value="Flavin_Reduct"/>
    <property type="match status" value="1"/>
</dbReference>
<dbReference type="RefSeq" id="WP_261379999.1">
    <property type="nucleotide sequence ID" value="NZ_VLJT01000034.1"/>
</dbReference>
<evidence type="ECO:0000313" key="5">
    <source>
        <dbReference type="Proteomes" id="UP000317573"/>
    </source>
</evidence>
<dbReference type="AlphaFoldDB" id="A0A562DYX4"/>
<dbReference type="GO" id="GO:0042602">
    <property type="term" value="F:riboflavin reductase (NADPH) activity"/>
    <property type="evidence" value="ECO:0007669"/>
    <property type="project" value="TreeGrafter"/>
</dbReference>
<comment type="similarity">
    <text evidence="1">Belongs to the non-flavoprotein flavin reductase family.</text>
</comment>
<organism evidence="4 5">
    <name type="scientific">Rhodococcus rhodochrous J45</name>
    <dbReference type="NCBI Taxonomy" id="935266"/>
    <lineage>
        <taxon>Bacteria</taxon>
        <taxon>Bacillati</taxon>
        <taxon>Actinomycetota</taxon>
        <taxon>Actinomycetes</taxon>
        <taxon>Mycobacteriales</taxon>
        <taxon>Nocardiaceae</taxon>
        <taxon>Rhodococcus</taxon>
    </lineage>
</organism>